<keyword evidence="4" id="KW-1185">Reference proteome</keyword>
<keyword evidence="1" id="KW-0812">Transmembrane</keyword>
<dbReference type="Pfam" id="PF00650">
    <property type="entry name" value="CRAL_TRIO"/>
    <property type="match status" value="1"/>
</dbReference>
<dbReference type="PANTHER" id="PTHR10174">
    <property type="entry name" value="ALPHA-TOCOPHEROL TRANSFER PROTEIN-RELATED"/>
    <property type="match status" value="1"/>
</dbReference>
<dbReference type="Gene3D" id="1.20.5.1200">
    <property type="entry name" value="Alpha-tocopherol transfer"/>
    <property type="match status" value="1"/>
</dbReference>
<feature type="domain" description="CRAL-TRIO" evidence="2">
    <location>
        <begin position="1"/>
        <end position="107"/>
    </location>
</feature>
<organism evidence="3 4">
    <name type="scientific">Asbolus verrucosus</name>
    <name type="common">Desert ironclad beetle</name>
    <dbReference type="NCBI Taxonomy" id="1661398"/>
    <lineage>
        <taxon>Eukaryota</taxon>
        <taxon>Metazoa</taxon>
        <taxon>Ecdysozoa</taxon>
        <taxon>Arthropoda</taxon>
        <taxon>Hexapoda</taxon>
        <taxon>Insecta</taxon>
        <taxon>Pterygota</taxon>
        <taxon>Neoptera</taxon>
        <taxon>Endopterygota</taxon>
        <taxon>Coleoptera</taxon>
        <taxon>Polyphaga</taxon>
        <taxon>Cucujiformia</taxon>
        <taxon>Tenebrionidae</taxon>
        <taxon>Pimeliinae</taxon>
        <taxon>Asbolus</taxon>
    </lineage>
</organism>
<dbReference type="CDD" id="cd00170">
    <property type="entry name" value="SEC14"/>
    <property type="match status" value="1"/>
</dbReference>
<accession>A0A482VLK1</accession>
<feature type="transmembrane region" description="Helical" evidence="1">
    <location>
        <begin position="20"/>
        <end position="38"/>
    </location>
</feature>
<dbReference type="InterPro" id="IPR036865">
    <property type="entry name" value="CRAL-TRIO_dom_sf"/>
</dbReference>
<reference evidence="3 4" key="1">
    <citation type="submission" date="2017-03" db="EMBL/GenBank/DDBJ databases">
        <title>Genome of the blue death feigning beetle - Asbolus verrucosus.</title>
        <authorList>
            <person name="Rider S.D."/>
        </authorList>
    </citation>
    <scope>NUCLEOTIDE SEQUENCE [LARGE SCALE GENOMIC DNA]</scope>
    <source>
        <strain evidence="3">Butters</strain>
        <tissue evidence="3">Head and leg muscle</tissue>
    </source>
</reference>
<dbReference type="GO" id="GO:1902936">
    <property type="term" value="F:phosphatidylinositol bisphosphate binding"/>
    <property type="evidence" value="ECO:0007669"/>
    <property type="project" value="TreeGrafter"/>
</dbReference>
<name>A0A482VLK1_ASBVE</name>
<evidence type="ECO:0000256" key="1">
    <source>
        <dbReference type="SAM" id="Phobius"/>
    </source>
</evidence>
<dbReference type="InterPro" id="IPR001251">
    <property type="entry name" value="CRAL-TRIO_dom"/>
</dbReference>
<dbReference type="PROSITE" id="PS50191">
    <property type="entry name" value="CRAL_TRIO"/>
    <property type="match status" value="1"/>
</dbReference>
<dbReference type="OrthoDB" id="6682367at2759"/>
<dbReference type="Gene3D" id="3.40.525.10">
    <property type="entry name" value="CRAL-TRIO lipid binding domain"/>
    <property type="match status" value="1"/>
</dbReference>
<dbReference type="SUPFAM" id="SSF52087">
    <property type="entry name" value="CRAL/TRIO domain"/>
    <property type="match status" value="1"/>
</dbReference>
<keyword evidence="1" id="KW-1133">Transmembrane helix</keyword>
<dbReference type="Proteomes" id="UP000292052">
    <property type="component" value="Unassembled WGS sequence"/>
</dbReference>
<dbReference type="EMBL" id="QDEB01087134">
    <property type="protein sequence ID" value="RZC33655.1"/>
    <property type="molecule type" value="Genomic_DNA"/>
</dbReference>
<protein>
    <submittedName>
        <fullName evidence="3">CRAL TRIO domain containing protein</fullName>
    </submittedName>
</protein>
<dbReference type="PANTHER" id="PTHR10174:SF222">
    <property type="entry name" value="GH10083P-RELATED"/>
    <property type="match status" value="1"/>
</dbReference>
<dbReference type="GO" id="GO:0016020">
    <property type="term" value="C:membrane"/>
    <property type="evidence" value="ECO:0007669"/>
    <property type="project" value="TreeGrafter"/>
</dbReference>
<sequence>MAEDYVLGDVFVLDMDGLTMAYLIKLTPMFIVKVMAIYEKVYSIPIKSVYVINSHPFIKKILSILKTVLKPKLFQKIYICKDMRLLHENFPKEMLPQEYGGEEKSCEALQELIKVKLHEYKDRFDQLDETKVNERLRPEKLKSDEILGFYGNFKKLNVD</sequence>
<gene>
    <name evidence="3" type="ORF">BDFB_014243</name>
</gene>
<evidence type="ECO:0000313" key="3">
    <source>
        <dbReference type="EMBL" id="RZC33655.1"/>
    </source>
</evidence>
<evidence type="ECO:0000259" key="2">
    <source>
        <dbReference type="PROSITE" id="PS50191"/>
    </source>
</evidence>
<evidence type="ECO:0000313" key="4">
    <source>
        <dbReference type="Proteomes" id="UP000292052"/>
    </source>
</evidence>
<keyword evidence="1" id="KW-0472">Membrane</keyword>
<dbReference type="AlphaFoldDB" id="A0A482VLK1"/>
<comment type="caution">
    <text evidence="3">The sequence shown here is derived from an EMBL/GenBank/DDBJ whole genome shotgun (WGS) entry which is preliminary data.</text>
</comment>
<proteinExistence type="predicted"/>